<feature type="transmembrane region" description="Helical" evidence="1">
    <location>
        <begin position="150"/>
        <end position="170"/>
    </location>
</feature>
<evidence type="ECO:0000313" key="2">
    <source>
        <dbReference type="EMBL" id="ODA66493.1"/>
    </source>
</evidence>
<evidence type="ECO:0000313" key="3">
    <source>
        <dbReference type="Proteomes" id="UP000095087"/>
    </source>
</evidence>
<dbReference type="EMBL" id="MASI01000007">
    <property type="protein sequence ID" value="ODA66493.1"/>
    <property type="molecule type" value="Genomic_DNA"/>
</dbReference>
<dbReference type="Proteomes" id="UP000095087">
    <property type="component" value="Unassembled WGS sequence"/>
</dbReference>
<evidence type="ECO:0000256" key="1">
    <source>
        <dbReference type="SAM" id="Phobius"/>
    </source>
</evidence>
<feature type="transmembrane region" description="Helical" evidence="1">
    <location>
        <begin position="176"/>
        <end position="195"/>
    </location>
</feature>
<comment type="caution">
    <text evidence="2">The sequence shown here is derived from an EMBL/GenBank/DDBJ whole genome shotgun (WGS) entry which is preliminary data.</text>
</comment>
<feature type="transmembrane region" description="Helical" evidence="1">
    <location>
        <begin position="102"/>
        <end position="119"/>
    </location>
</feature>
<gene>
    <name evidence="2" type="ORF">A7A08_02616</name>
</gene>
<keyword evidence="3" id="KW-1185">Reference proteome</keyword>
<dbReference type="STRING" id="1177755.A7A08_02616"/>
<protein>
    <submittedName>
        <fullName evidence="2">Uncharacterized protein</fullName>
    </submittedName>
</protein>
<dbReference type="OrthoDB" id="5624959at2"/>
<organism evidence="2 3">
    <name type="scientific">Methyloligella halotolerans</name>
    <dbReference type="NCBI Taxonomy" id="1177755"/>
    <lineage>
        <taxon>Bacteria</taxon>
        <taxon>Pseudomonadati</taxon>
        <taxon>Pseudomonadota</taxon>
        <taxon>Alphaproteobacteria</taxon>
        <taxon>Hyphomicrobiales</taxon>
        <taxon>Hyphomicrobiaceae</taxon>
        <taxon>Methyloligella</taxon>
    </lineage>
</organism>
<proteinExistence type="predicted"/>
<feature type="transmembrane region" description="Helical" evidence="1">
    <location>
        <begin position="61"/>
        <end position="81"/>
    </location>
</feature>
<keyword evidence="1" id="KW-0472">Membrane</keyword>
<keyword evidence="1" id="KW-1133">Transmembrane helix</keyword>
<dbReference type="PATRIC" id="fig|1177755.3.peg.2638"/>
<keyword evidence="1" id="KW-0812">Transmembrane</keyword>
<reference evidence="2 3" key="1">
    <citation type="submission" date="2016-07" db="EMBL/GenBank/DDBJ databases">
        <title>Draft genome sequence of Methyloligella halotolerans C2T (VKM B-2706T=CCUG 61687T=DSM 25045T), a halotolerant polyhydroxybutyrate accumulating methylotroph.</title>
        <authorList>
            <person name="Vasilenko O.V."/>
            <person name="Doronina N.V."/>
            <person name="Poroshina M.N."/>
            <person name="Tarlachkov S.V."/>
            <person name="Trotsenko Y.A."/>
        </authorList>
    </citation>
    <scope>NUCLEOTIDE SEQUENCE [LARGE SCALE GENOMIC DNA]</scope>
    <source>
        <strain evidence="2 3">VKM B-2706</strain>
    </source>
</reference>
<feature type="transmembrane region" description="Helical" evidence="1">
    <location>
        <begin position="27"/>
        <end position="49"/>
    </location>
</feature>
<accession>A0A1E2RWA4</accession>
<name>A0A1E2RWA4_9HYPH</name>
<dbReference type="AlphaFoldDB" id="A0A1E2RWA4"/>
<feature type="transmembrane region" description="Helical" evidence="1">
    <location>
        <begin position="125"/>
        <end position="143"/>
    </location>
</feature>
<sequence>MRDYEKALSDIADIRSKVAASTTFKGLGPAALGITGLMALAMGIGQSLFLTDPLDVPLMFFGGWVVIAVISVALIGAEMVVRSRREHGGLADSMILNAVHQFLPAGAAGAAICAIFLRFAPDNVWMLPGLWEMLVSLGLFAALPSLPRSVAIAGAWYFVSGCAVLMWAAGDESLSPLMMGIPFAVGQLLLAAIIYQSYGETDVS</sequence>